<gene>
    <name evidence="9" type="primary">rplA</name>
    <name evidence="11" type="ORF">WISOIL_0009</name>
</gene>
<evidence type="ECO:0000256" key="9">
    <source>
        <dbReference type="HAMAP-Rule" id="MF_01318"/>
    </source>
</evidence>
<evidence type="ECO:0000256" key="3">
    <source>
        <dbReference type="ARBA" id="ARBA00022730"/>
    </source>
</evidence>
<dbReference type="InterPro" id="IPR016095">
    <property type="entry name" value="Ribosomal_uL1_3-a/b-sand"/>
</dbReference>
<dbReference type="NCBIfam" id="TIGR01169">
    <property type="entry name" value="rplA_bact"/>
    <property type="match status" value="1"/>
</dbReference>
<dbReference type="InterPro" id="IPR028364">
    <property type="entry name" value="Ribosomal_uL1/biogenesis"/>
</dbReference>
<dbReference type="GO" id="GO:0006412">
    <property type="term" value="P:translation"/>
    <property type="evidence" value="ECO:0007669"/>
    <property type="project" value="UniProtKB-UniRule"/>
</dbReference>
<dbReference type="PANTHER" id="PTHR36427">
    <property type="entry name" value="54S RIBOSOMAL PROTEIN L1, MITOCHONDRIAL"/>
    <property type="match status" value="1"/>
</dbReference>
<dbReference type="EMBL" id="GQ244490">
    <property type="protein sequence ID" value="ACS83698.1"/>
    <property type="molecule type" value="Genomic_DNA"/>
</dbReference>
<proteinExistence type="inferred from homology"/>
<dbReference type="GO" id="GO:0003735">
    <property type="term" value="F:structural constituent of ribosome"/>
    <property type="evidence" value="ECO:0007669"/>
    <property type="project" value="InterPro"/>
</dbReference>
<dbReference type="GO" id="GO:0019843">
    <property type="term" value="F:rRNA binding"/>
    <property type="evidence" value="ECO:0007669"/>
    <property type="project" value="UniProtKB-UniRule"/>
</dbReference>
<sequence length="238" mass="25218">MAKHGKKFRAALAMYEPEKSYPLSEATAILKKAAFAKFNETVDLDLRLGVDPRHADQQVRGTVSLPHGTGKTVRVAVFAKGEKALEAEKAGAELVGAEDLVAKVAGGFTEFDAAISTPDMMGQVGKLGKVLGPRGLMPNPKTGTVTMDVTKAIAEIKGGKVEFRVDKTGNVHVPVGKIQFTPEQLAENTQVMLDALHRAKPAAAKGIYMRSISISSTMSPGVKIAFSATKVESEVSVT</sequence>
<dbReference type="PROSITE" id="PS01199">
    <property type="entry name" value="RIBOSOMAL_L1"/>
    <property type="match status" value="1"/>
</dbReference>
<dbReference type="InterPro" id="IPR002143">
    <property type="entry name" value="Ribosomal_uL1"/>
</dbReference>
<dbReference type="AlphaFoldDB" id="D6MLV8"/>
<protein>
    <recommendedName>
        <fullName evidence="8 9">Large ribosomal subunit protein uL1</fullName>
    </recommendedName>
</protein>
<dbReference type="GO" id="GO:0000049">
    <property type="term" value="F:tRNA binding"/>
    <property type="evidence" value="ECO:0007669"/>
    <property type="project" value="UniProtKB-KW"/>
</dbReference>
<dbReference type="GO" id="GO:0006417">
    <property type="term" value="P:regulation of translation"/>
    <property type="evidence" value="ECO:0007669"/>
    <property type="project" value="UniProtKB-KW"/>
</dbReference>
<keyword evidence="2 9" id="KW-0678">Repressor</keyword>
<dbReference type="Gene3D" id="3.30.190.20">
    <property type="match status" value="1"/>
</dbReference>
<evidence type="ECO:0000256" key="10">
    <source>
        <dbReference type="RuleBase" id="RU000659"/>
    </source>
</evidence>
<keyword evidence="9" id="KW-0820">tRNA-binding</keyword>
<evidence type="ECO:0000256" key="4">
    <source>
        <dbReference type="ARBA" id="ARBA00022845"/>
    </source>
</evidence>
<keyword evidence="7 9" id="KW-0687">Ribonucleoprotein</keyword>
<dbReference type="FunFam" id="3.40.50.790:FF:000001">
    <property type="entry name" value="50S ribosomal protein L1"/>
    <property type="match status" value="1"/>
</dbReference>
<evidence type="ECO:0000256" key="8">
    <source>
        <dbReference type="ARBA" id="ARBA00035241"/>
    </source>
</evidence>
<dbReference type="InterPro" id="IPR023673">
    <property type="entry name" value="Ribosomal_uL1_CS"/>
</dbReference>
<dbReference type="GO" id="GO:0015934">
    <property type="term" value="C:large ribosomal subunit"/>
    <property type="evidence" value="ECO:0007669"/>
    <property type="project" value="InterPro"/>
</dbReference>
<evidence type="ECO:0000256" key="6">
    <source>
        <dbReference type="ARBA" id="ARBA00022980"/>
    </source>
</evidence>
<dbReference type="InterPro" id="IPR005878">
    <property type="entry name" value="Ribosom_uL1_bac-type"/>
</dbReference>
<reference evidence="11" key="1">
    <citation type="journal article" date="2010" name="Appl. Environ. Microbiol.">
        <title>Metagenomics Reveals Antibiotic Resistance Genes Encoding Predicted Bifunctional Proteins in Apple Orchard Soil.</title>
        <authorList>
            <person name="Donato J.J."/>
            <person name="Moe L.A."/>
            <person name="Converse B.J."/>
            <person name="Smart K.D."/>
            <person name="Berklein F.C."/>
            <person name="McManus P.S."/>
            <person name="Handelsman J."/>
        </authorList>
    </citation>
    <scope>NUCLEOTIDE SEQUENCE</scope>
</reference>
<dbReference type="PIRSF" id="PIRSF002155">
    <property type="entry name" value="Ribosomal_L1"/>
    <property type="match status" value="1"/>
</dbReference>
<comment type="function">
    <text evidence="9">Binds directly to 23S rRNA. The L1 stalk is quite mobile in the ribosome, and is involved in E site tRNA release.</text>
</comment>
<keyword evidence="6 9" id="KW-0689">Ribosomal protein</keyword>
<comment type="similarity">
    <text evidence="1 9 10">Belongs to the universal ribosomal protein uL1 family.</text>
</comment>
<evidence type="ECO:0000313" key="11">
    <source>
        <dbReference type="EMBL" id="ACS83698.1"/>
    </source>
</evidence>
<dbReference type="PANTHER" id="PTHR36427:SF3">
    <property type="entry name" value="LARGE RIBOSOMAL SUBUNIT PROTEIN UL1M"/>
    <property type="match status" value="1"/>
</dbReference>
<dbReference type="Pfam" id="PF00687">
    <property type="entry name" value="Ribosomal_L1"/>
    <property type="match status" value="1"/>
</dbReference>
<dbReference type="SUPFAM" id="SSF56808">
    <property type="entry name" value="Ribosomal protein L1"/>
    <property type="match status" value="1"/>
</dbReference>
<organism evidence="11">
    <name type="scientific">uncultured bacterium AOCefta2</name>
    <dbReference type="NCBI Taxonomy" id="654977"/>
    <lineage>
        <taxon>Bacteria</taxon>
        <taxon>environmental samples</taxon>
    </lineage>
</organism>
<evidence type="ECO:0000256" key="1">
    <source>
        <dbReference type="ARBA" id="ARBA00010531"/>
    </source>
</evidence>
<evidence type="ECO:0000256" key="7">
    <source>
        <dbReference type="ARBA" id="ARBA00023274"/>
    </source>
</evidence>
<evidence type="ECO:0000256" key="5">
    <source>
        <dbReference type="ARBA" id="ARBA00022884"/>
    </source>
</evidence>
<dbReference type="HAMAP" id="MF_01318_B">
    <property type="entry name" value="Ribosomal_uL1_B"/>
    <property type="match status" value="1"/>
</dbReference>
<keyword evidence="5 9" id="KW-0694">RNA-binding</keyword>
<dbReference type="CDD" id="cd00403">
    <property type="entry name" value="Ribosomal_L1"/>
    <property type="match status" value="1"/>
</dbReference>
<evidence type="ECO:0000256" key="2">
    <source>
        <dbReference type="ARBA" id="ARBA00022491"/>
    </source>
</evidence>
<name>D6MLV8_9BACT</name>
<dbReference type="Gene3D" id="3.40.50.790">
    <property type="match status" value="1"/>
</dbReference>
<keyword evidence="4 9" id="KW-0810">Translation regulation</keyword>
<keyword evidence="3 9" id="KW-0699">rRNA-binding</keyword>
<dbReference type="InterPro" id="IPR023674">
    <property type="entry name" value="Ribosomal_uL1-like"/>
</dbReference>
<accession>D6MLV8</accession>
<comment type="function">
    <text evidence="9">Protein L1 is also a translational repressor protein, it controls the translation of the L11 operon by binding to its mRNA.</text>
</comment>
<comment type="subunit">
    <text evidence="9">Part of the 50S ribosomal subunit.</text>
</comment>